<name>A0A4Q7PPX9_9FIRM</name>
<dbReference type="OrthoDB" id="9791490at2"/>
<gene>
    <name evidence="3" type="ORF">EV209_1215</name>
</gene>
<evidence type="ECO:0000313" key="3">
    <source>
        <dbReference type="EMBL" id="RZT03081.1"/>
    </source>
</evidence>
<comment type="similarity">
    <text evidence="1">Belongs to the flavoredoxin family.</text>
</comment>
<keyword evidence="4" id="KW-1185">Reference proteome</keyword>
<dbReference type="InterPro" id="IPR052174">
    <property type="entry name" value="Flavoredoxin"/>
</dbReference>
<organism evidence="3 4">
    <name type="scientific">Cuneatibacter caecimuris</name>
    <dbReference type="NCBI Taxonomy" id="1796618"/>
    <lineage>
        <taxon>Bacteria</taxon>
        <taxon>Bacillati</taxon>
        <taxon>Bacillota</taxon>
        <taxon>Clostridia</taxon>
        <taxon>Lachnospirales</taxon>
        <taxon>Lachnospiraceae</taxon>
        <taxon>Cuneatibacter</taxon>
    </lineage>
</organism>
<dbReference type="SUPFAM" id="SSF50475">
    <property type="entry name" value="FMN-binding split barrel"/>
    <property type="match status" value="1"/>
</dbReference>
<dbReference type="Proteomes" id="UP000292927">
    <property type="component" value="Unassembled WGS sequence"/>
</dbReference>
<reference evidence="3 4" key="1">
    <citation type="submission" date="2019-02" db="EMBL/GenBank/DDBJ databases">
        <title>Genomic Encyclopedia of Type Strains, Phase IV (KMG-IV): sequencing the most valuable type-strain genomes for metagenomic binning, comparative biology and taxonomic classification.</title>
        <authorList>
            <person name="Goeker M."/>
        </authorList>
    </citation>
    <scope>NUCLEOTIDE SEQUENCE [LARGE SCALE GENOMIC DNA]</scope>
    <source>
        <strain evidence="3 4">DSM 29486</strain>
    </source>
</reference>
<dbReference type="PANTHER" id="PTHR43567">
    <property type="entry name" value="FLAVOREDOXIN-RELATED-RELATED"/>
    <property type="match status" value="1"/>
</dbReference>
<dbReference type="EMBL" id="SGXF01000001">
    <property type="protein sequence ID" value="RZT03081.1"/>
    <property type="molecule type" value="Genomic_DNA"/>
</dbReference>
<evidence type="ECO:0000259" key="2">
    <source>
        <dbReference type="Pfam" id="PF01613"/>
    </source>
</evidence>
<accession>A0A4Q7PPX9</accession>
<evidence type="ECO:0000313" key="4">
    <source>
        <dbReference type="Proteomes" id="UP000292927"/>
    </source>
</evidence>
<dbReference type="PANTHER" id="PTHR43567:SF5">
    <property type="entry name" value="HYPOTHETICAL CYTOSOLIC PROTEIN"/>
    <property type="match status" value="1"/>
</dbReference>
<sequence>MNYKTIKPAEFQENIFNLISKDWFLMTAESEGVVNPMTVAWATMGILWQKPVVIVAVRPERYTHEIASAAETFSLTVFGKEYRKMLGFCGTKSGRDCDKIKECGLHVLHHGETPYFEEARLAFICKKMCVSQLQEADFLGDESFTGKWYGGENKANGEGGGYHHLYIAEITDILEKEE</sequence>
<dbReference type="InterPro" id="IPR012349">
    <property type="entry name" value="Split_barrel_FMN-bd"/>
</dbReference>
<dbReference type="RefSeq" id="WP_130433975.1">
    <property type="nucleotide sequence ID" value="NZ_SGXF01000001.1"/>
</dbReference>
<proteinExistence type="inferred from homology"/>
<protein>
    <submittedName>
        <fullName evidence="3">Flavin reductase like protein</fullName>
    </submittedName>
</protein>
<dbReference type="Pfam" id="PF01613">
    <property type="entry name" value="Flavin_Reduct"/>
    <property type="match status" value="1"/>
</dbReference>
<evidence type="ECO:0000256" key="1">
    <source>
        <dbReference type="ARBA" id="ARBA00038054"/>
    </source>
</evidence>
<dbReference type="AlphaFoldDB" id="A0A4Q7PPX9"/>
<dbReference type="GO" id="GO:0016646">
    <property type="term" value="F:oxidoreductase activity, acting on the CH-NH group of donors, NAD or NADP as acceptor"/>
    <property type="evidence" value="ECO:0007669"/>
    <property type="project" value="UniProtKB-ARBA"/>
</dbReference>
<dbReference type="InterPro" id="IPR002563">
    <property type="entry name" value="Flavin_Rdtase-like_dom"/>
</dbReference>
<dbReference type="GO" id="GO:0010181">
    <property type="term" value="F:FMN binding"/>
    <property type="evidence" value="ECO:0007669"/>
    <property type="project" value="InterPro"/>
</dbReference>
<dbReference type="Gene3D" id="2.30.110.10">
    <property type="entry name" value="Electron Transport, Fmn-binding Protein, Chain A"/>
    <property type="match status" value="1"/>
</dbReference>
<comment type="caution">
    <text evidence="3">The sequence shown here is derived from an EMBL/GenBank/DDBJ whole genome shotgun (WGS) entry which is preliminary data.</text>
</comment>
<feature type="domain" description="Flavin reductase like" evidence="2">
    <location>
        <begin position="24"/>
        <end position="175"/>
    </location>
</feature>